<evidence type="ECO:0000256" key="5">
    <source>
        <dbReference type="ARBA" id="ARBA00022692"/>
    </source>
</evidence>
<evidence type="ECO:0000313" key="9">
    <source>
        <dbReference type="EMBL" id="MBH8587974.1"/>
    </source>
</evidence>
<dbReference type="PANTHER" id="PTHR30047">
    <property type="entry name" value="HIGH-AFFINITY CHOLINE TRANSPORT PROTEIN-RELATED"/>
    <property type="match status" value="1"/>
</dbReference>
<keyword evidence="10" id="KW-1185">Reference proteome</keyword>
<dbReference type="InterPro" id="IPR000060">
    <property type="entry name" value="BCCT_transptr"/>
</dbReference>
<evidence type="ECO:0000256" key="2">
    <source>
        <dbReference type="ARBA" id="ARBA00005658"/>
    </source>
</evidence>
<dbReference type="Proteomes" id="UP000641910">
    <property type="component" value="Unassembled WGS sequence"/>
</dbReference>
<protein>
    <submittedName>
        <fullName evidence="9">BCCT family transporter</fullName>
    </submittedName>
</protein>
<dbReference type="Pfam" id="PF02028">
    <property type="entry name" value="BCCT"/>
    <property type="match status" value="1"/>
</dbReference>
<keyword evidence="7 8" id="KW-0472">Membrane</keyword>
<keyword evidence="4" id="KW-1003">Cell membrane</keyword>
<dbReference type="PANTHER" id="PTHR30047:SF7">
    <property type="entry name" value="HIGH-AFFINITY CHOLINE TRANSPORT PROTEIN"/>
    <property type="match status" value="1"/>
</dbReference>
<accession>A0ABS0QFC4</accession>
<comment type="caution">
    <text evidence="9">The sequence shown here is derived from an EMBL/GenBank/DDBJ whole genome shotgun (WGS) entry which is preliminary data.</text>
</comment>
<dbReference type="RefSeq" id="WP_121874328.1">
    <property type="nucleotide sequence ID" value="NZ_JACEOK010000009.1"/>
</dbReference>
<dbReference type="EMBL" id="JAECVU010000002">
    <property type="protein sequence ID" value="MBH8587974.1"/>
    <property type="molecule type" value="Genomic_DNA"/>
</dbReference>
<feature type="transmembrane region" description="Helical" evidence="8">
    <location>
        <begin position="12"/>
        <end position="35"/>
    </location>
</feature>
<evidence type="ECO:0000256" key="7">
    <source>
        <dbReference type="ARBA" id="ARBA00023136"/>
    </source>
</evidence>
<evidence type="ECO:0000256" key="8">
    <source>
        <dbReference type="SAM" id="Phobius"/>
    </source>
</evidence>
<comment type="similarity">
    <text evidence="2">Belongs to the BCCT transporter (TC 2.A.15) family.</text>
</comment>
<evidence type="ECO:0000256" key="6">
    <source>
        <dbReference type="ARBA" id="ARBA00022989"/>
    </source>
</evidence>
<keyword evidence="5 8" id="KW-0812">Transmembrane</keyword>
<gene>
    <name evidence="9" type="ORF">I8U22_03950</name>
</gene>
<evidence type="ECO:0000256" key="1">
    <source>
        <dbReference type="ARBA" id="ARBA00004651"/>
    </source>
</evidence>
<keyword evidence="3" id="KW-0813">Transport</keyword>
<keyword evidence="6 8" id="KW-1133">Transmembrane helix</keyword>
<organism evidence="9 10">
    <name type="scientific">Thermoactinomyces vulgaris</name>
    <dbReference type="NCBI Taxonomy" id="2026"/>
    <lineage>
        <taxon>Bacteria</taxon>
        <taxon>Bacillati</taxon>
        <taxon>Bacillota</taxon>
        <taxon>Bacilli</taxon>
        <taxon>Bacillales</taxon>
        <taxon>Thermoactinomycetaceae</taxon>
        <taxon>Thermoactinomyces</taxon>
    </lineage>
</organism>
<proteinExistence type="inferred from homology"/>
<evidence type="ECO:0000313" key="10">
    <source>
        <dbReference type="Proteomes" id="UP000641910"/>
    </source>
</evidence>
<evidence type="ECO:0000256" key="3">
    <source>
        <dbReference type="ARBA" id="ARBA00022448"/>
    </source>
</evidence>
<evidence type="ECO:0000256" key="4">
    <source>
        <dbReference type="ARBA" id="ARBA00022475"/>
    </source>
</evidence>
<name>A0ABS0QFC4_THEVU</name>
<comment type="subcellular location">
    <subcellularLocation>
        <location evidence="1">Cell membrane</location>
        <topology evidence="1">Multi-pass membrane protein</topology>
    </subcellularLocation>
</comment>
<feature type="transmembrane region" description="Helical" evidence="8">
    <location>
        <begin position="41"/>
        <end position="61"/>
    </location>
</feature>
<reference evidence="9 10" key="1">
    <citation type="submission" date="2020-12" db="EMBL/GenBank/DDBJ databases">
        <title>WGS of Thermoactinomyces spp.</title>
        <authorList>
            <person name="Cheng K."/>
        </authorList>
    </citation>
    <scope>NUCLEOTIDE SEQUENCE [LARGE SCALE GENOMIC DNA]</scope>
    <source>
        <strain evidence="10">CICC 10650\ACCC 41061</strain>
    </source>
</reference>
<sequence length="69" mass="7408">MMTSGANSDPSILRRFIWGTLMAAITAVLIISSGLEGLQTAALISALPFAIILILMSFSLIKSLRQEKN</sequence>